<dbReference type="InterPro" id="IPR045462">
    <property type="entry name" value="aa-tRNA-synth_I_cd-bd"/>
</dbReference>
<dbReference type="GO" id="GO:0004818">
    <property type="term" value="F:glutamate-tRNA ligase activity"/>
    <property type="evidence" value="ECO:0007669"/>
    <property type="project" value="UniProtKB-UniRule"/>
</dbReference>
<dbReference type="STRING" id="1082479.SAMN05216241_104129"/>
<name>A0A1G7QSM1_9PROT</name>
<feature type="short sequence motif" description="'KMSKS' region" evidence="8">
    <location>
        <begin position="240"/>
        <end position="244"/>
    </location>
</feature>
<dbReference type="Pfam" id="PF19269">
    <property type="entry name" value="Anticodon_2"/>
    <property type="match status" value="1"/>
</dbReference>
<keyword evidence="4 8" id="KW-0547">Nucleotide-binding</keyword>
<dbReference type="EMBL" id="FNCE01000004">
    <property type="protein sequence ID" value="SDG01518.1"/>
    <property type="molecule type" value="Genomic_DNA"/>
</dbReference>
<dbReference type="InterPro" id="IPR008925">
    <property type="entry name" value="aa_tRNA-synth_I_cd-bd_sf"/>
</dbReference>
<dbReference type="PANTHER" id="PTHR43311:SF2">
    <property type="entry name" value="GLUTAMATE--TRNA LIGASE, MITOCHONDRIAL-RELATED"/>
    <property type="match status" value="1"/>
</dbReference>
<evidence type="ECO:0000313" key="11">
    <source>
        <dbReference type="EMBL" id="SDG01518.1"/>
    </source>
</evidence>
<comment type="similarity">
    <text evidence="1 8">Belongs to the class-I aminoacyl-tRNA synthetase family. Glutamate--tRNA ligase type 1 subfamily.</text>
</comment>
<feature type="domain" description="Aminoacyl-tRNA synthetase class I anticodon-binding" evidence="10">
    <location>
        <begin position="372"/>
        <end position="443"/>
    </location>
</feature>
<evidence type="ECO:0000259" key="9">
    <source>
        <dbReference type="Pfam" id="PF00749"/>
    </source>
</evidence>
<dbReference type="InterPro" id="IPR000924">
    <property type="entry name" value="Glu/Gln-tRNA-synth"/>
</dbReference>
<sequence>MTVRVRFAPSPTGYLQVGNARIALINWLHARAHGGTFVLRLDDTDAARSDETYTAAIRADLDWVGLHWDEEVRQADRLDRYTAAAERLREAGWLYPCYETPDELADKRRAQEARGKPPVYDRAALNLSAAERARLEGEGRRPHWRFKLAPETVAWTDRITGEQTFQAGSVSDPVLIREDGRPLYTLTSVVDDLELGITDVVRGADHLANTAAQIQLFRALGGEPPRFAHLSLMTDAEGRKLSKREADLSLQSLREREGIEGMALNSYLAKLGTPDPIDAHPDLDALVAGFDLGRFGRAAPKFDWDELLRLNARVLQLLPVEAVAERLRALGVRRVDAAFWQAVRGNLGRLSDAKTWDAVCHDPLDPWIEEPDFLAEAAAHLPPEPWDDTTWKTWTDAVKAATGRKGAKLFKPLRKALTGREHGPPMNALLPLIGHDTAAARLHGWTA</sequence>
<evidence type="ECO:0000259" key="10">
    <source>
        <dbReference type="Pfam" id="PF19269"/>
    </source>
</evidence>
<organism evidence="11 12">
    <name type="scientific">Limimonas halophila</name>
    <dbReference type="NCBI Taxonomy" id="1082479"/>
    <lineage>
        <taxon>Bacteria</taxon>
        <taxon>Pseudomonadati</taxon>
        <taxon>Pseudomonadota</taxon>
        <taxon>Alphaproteobacteria</taxon>
        <taxon>Rhodospirillales</taxon>
        <taxon>Rhodovibrionaceae</taxon>
        <taxon>Limimonas</taxon>
    </lineage>
</organism>
<dbReference type="InterPro" id="IPR020058">
    <property type="entry name" value="Glu/Gln-tRNA-synth_Ib_cat-dom"/>
</dbReference>
<dbReference type="GO" id="GO:0006424">
    <property type="term" value="P:glutamyl-tRNA aminoacylation"/>
    <property type="evidence" value="ECO:0007669"/>
    <property type="project" value="UniProtKB-UniRule"/>
</dbReference>
<dbReference type="InterPro" id="IPR004527">
    <property type="entry name" value="Glu-tRNA-ligase_bac/mito"/>
</dbReference>
<comment type="subcellular location">
    <subcellularLocation>
        <location evidence="8">Cytoplasm</location>
    </subcellularLocation>
</comment>
<dbReference type="Gene3D" id="3.40.50.620">
    <property type="entry name" value="HUPs"/>
    <property type="match status" value="1"/>
</dbReference>
<evidence type="ECO:0000256" key="2">
    <source>
        <dbReference type="ARBA" id="ARBA00022490"/>
    </source>
</evidence>
<proteinExistence type="inferred from homology"/>
<dbReference type="InterPro" id="IPR049940">
    <property type="entry name" value="GluQ/Sye"/>
</dbReference>
<dbReference type="GO" id="GO:0005737">
    <property type="term" value="C:cytoplasm"/>
    <property type="evidence" value="ECO:0007669"/>
    <property type="project" value="UniProtKB-SubCell"/>
</dbReference>
<comment type="subunit">
    <text evidence="8">Monomer.</text>
</comment>
<dbReference type="GO" id="GO:0000049">
    <property type="term" value="F:tRNA binding"/>
    <property type="evidence" value="ECO:0007669"/>
    <property type="project" value="InterPro"/>
</dbReference>
<evidence type="ECO:0000313" key="12">
    <source>
        <dbReference type="Proteomes" id="UP000199415"/>
    </source>
</evidence>
<evidence type="ECO:0000256" key="8">
    <source>
        <dbReference type="HAMAP-Rule" id="MF_00022"/>
    </source>
</evidence>
<feature type="binding site" evidence="8">
    <location>
        <position position="243"/>
    </location>
    <ligand>
        <name>ATP</name>
        <dbReference type="ChEBI" id="CHEBI:30616"/>
    </ligand>
</feature>
<gene>
    <name evidence="8" type="primary">gltX</name>
    <name evidence="11" type="ORF">SAMN05216241_104129</name>
</gene>
<keyword evidence="12" id="KW-1185">Reference proteome</keyword>
<protein>
    <recommendedName>
        <fullName evidence="8">Glutamate--tRNA ligase</fullName>
        <ecNumber evidence="8">6.1.1.17</ecNumber>
    </recommendedName>
    <alternativeName>
        <fullName evidence="8">Glutamyl-tRNA synthetase</fullName>
        <shortName evidence="8">GluRS</shortName>
    </alternativeName>
</protein>
<comment type="caution">
    <text evidence="8">Lacks conserved residue(s) required for the propagation of feature annotation.</text>
</comment>
<keyword evidence="7 8" id="KW-0030">Aminoacyl-tRNA synthetase</keyword>
<dbReference type="InterPro" id="IPR014729">
    <property type="entry name" value="Rossmann-like_a/b/a_fold"/>
</dbReference>
<keyword evidence="3 8" id="KW-0436">Ligase</keyword>
<evidence type="ECO:0000256" key="1">
    <source>
        <dbReference type="ARBA" id="ARBA00007894"/>
    </source>
</evidence>
<dbReference type="OrthoDB" id="9807503at2"/>
<dbReference type="EC" id="6.1.1.17" evidence="8"/>
<evidence type="ECO:0000256" key="7">
    <source>
        <dbReference type="ARBA" id="ARBA00023146"/>
    </source>
</evidence>
<comment type="catalytic activity">
    <reaction evidence="8">
        <text>tRNA(Glu) + L-glutamate + ATP = L-glutamyl-tRNA(Glu) + AMP + diphosphate</text>
        <dbReference type="Rhea" id="RHEA:23540"/>
        <dbReference type="Rhea" id="RHEA-COMP:9663"/>
        <dbReference type="Rhea" id="RHEA-COMP:9680"/>
        <dbReference type="ChEBI" id="CHEBI:29985"/>
        <dbReference type="ChEBI" id="CHEBI:30616"/>
        <dbReference type="ChEBI" id="CHEBI:33019"/>
        <dbReference type="ChEBI" id="CHEBI:78442"/>
        <dbReference type="ChEBI" id="CHEBI:78520"/>
        <dbReference type="ChEBI" id="CHEBI:456215"/>
        <dbReference type="EC" id="6.1.1.17"/>
    </reaction>
</comment>
<dbReference type="SUPFAM" id="SSF52374">
    <property type="entry name" value="Nucleotidylyl transferase"/>
    <property type="match status" value="1"/>
</dbReference>
<dbReference type="RefSeq" id="WP_090019517.1">
    <property type="nucleotide sequence ID" value="NZ_FNCE01000004.1"/>
</dbReference>
<feature type="domain" description="Glutamyl/glutaminyl-tRNA synthetase class Ib catalytic" evidence="9">
    <location>
        <begin position="3"/>
        <end position="274"/>
    </location>
</feature>
<dbReference type="PRINTS" id="PR00987">
    <property type="entry name" value="TRNASYNTHGLU"/>
</dbReference>
<keyword evidence="6 8" id="KW-0648">Protein biosynthesis</keyword>
<evidence type="ECO:0000256" key="5">
    <source>
        <dbReference type="ARBA" id="ARBA00022840"/>
    </source>
</evidence>
<evidence type="ECO:0000256" key="4">
    <source>
        <dbReference type="ARBA" id="ARBA00022741"/>
    </source>
</evidence>
<dbReference type="Gene3D" id="1.10.10.350">
    <property type="match status" value="1"/>
</dbReference>
<accession>A0A1G7QSM1</accession>
<reference evidence="11 12" key="1">
    <citation type="submission" date="2016-10" db="EMBL/GenBank/DDBJ databases">
        <authorList>
            <person name="de Groot N.N."/>
        </authorList>
    </citation>
    <scope>NUCLEOTIDE SEQUENCE [LARGE SCALE GENOMIC DNA]</scope>
    <source>
        <strain evidence="11 12">DSM 25584</strain>
    </source>
</reference>
<dbReference type="Pfam" id="PF00749">
    <property type="entry name" value="tRNA-synt_1c"/>
    <property type="match status" value="1"/>
</dbReference>
<keyword evidence="5 8" id="KW-0067">ATP-binding</keyword>
<evidence type="ECO:0000256" key="6">
    <source>
        <dbReference type="ARBA" id="ARBA00022917"/>
    </source>
</evidence>
<dbReference type="NCBIfam" id="TIGR00464">
    <property type="entry name" value="gltX_bact"/>
    <property type="match status" value="1"/>
</dbReference>
<evidence type="ECO:0000256" key="3">
    <source>
        <dbReference type="ARBA" id="ARBA00022598"/>
    </source>
</evidence>
<dbReference type="AlphaFoldDB" id="A0A1G7QSM1"/>
<dbReference type="InterPro" id="IPR020751">
    <property type="entry name" value="aa-tRNA-synth_I_codon-bd_sub2"/>
</dbReference>
<comment type="function">
    <text evidence="8">Catalyzes the attachment of glutamate to tRNA(Glu) in a two-step reaction: glutamate is first activated by ATP to form Glu-AMP and then transferred to the acceptor end of tRNA(Glu).</text>
</comment>
<dbReference type="HAMAP" id="MF_00022">
    <property type="entry name" value="Glu_tRNA_synth_type1"/>
    <property type="match status" value="1"/>
</dbReference>
<dbReference type="PANTHER" id="PTHR43311">
    <property type="entry name" value="GLUTAMATE--TRNA LIGASE"/>
    <property type="match status" value="1"/>
</dbReference>
<dbReference type="SUPFAM" id="SSF48163">
    <property type="entry name" value="An anticodon-binding domain of class I aminoacyl-tRNA synthetases"/>
    <property type="match status" value="1"/>
</dbReference>
<dbReference type="Proteomes" id="UP000199415">
    <property type="component" value="Unassembled WGS sequence"/>
</dbReference>
<keyword evidence="2 8" id="KW-0963">Cytoplasm</keyword>
<dbReference type="GO" id="GO:0005524">
    <property type="term" value="F:ATP binding"/>
    <property type="evidence" value="ECO:0007669"/>
    <property type="project" value="UniProtKB-UniRule"/>
</dbReference>